<dbReference type="Proteomes" id="UP000807353">
    <property type="component" value="Unassembled WGS sequence"/>
</dbReference>
<evidence type="ECO:0000313" key="2">
    <source>
        <dbReference type="EMBL" id="KAF9464323.1"/>
    </source>
</evidence>
<protein>
    <submittedName>
        <fullName evidence="2">Uncharacterized protein</fullName>
    </submittedName>
</protein>
<organism evidence="2 3">
    <name type="scientific">Collybia nuda</name>
    <dbReference type="NCBI Taxonomy" id="64659"/>
    <lineage>
        <taxon>Eukaryota</taxon>
        <taxon>Fungi</taxon>
        <taxon>Dikarya</taxon>
        <taxon>Basidiomycota</taxon>
        <taxon>Agaricomycotina</taxon>
        <taxon>Agaricomycetes</taxon>
        <taxon>Agaricomycetidae</taxon>
        <taxon>Agaricales</taxon>
        <taxon>Tricholomatineae</taxon>
        <taxon>Clitocybaceae</taxon>
        <taxon>Collybia</taxon>
    </lineage>
</organism>
<dbReference type="PANTHER" id="PTHR35871:SF1">
    <property type="entry name" value="CXC1-LIKE CYSTEINE CLUSTER ASSOCIATED WITH KDZ TRANSPOSASES DOMAIN-CONTAINING PROTEIN"/>
    <property type="match status" value="1"/>
</dbReference>
<feature type="compositionally biased region" description="Low complexity" evidence="1">
    <location>
        <begin position="7"/>
        <end position="16"/>
    </location>
</feature>
<feature type="region of interest" description="Disordered" evidence="1">
    <location>
        <begin position="1"/>
        <end position="59"/>
    </location>
</feature>
<comment type="caution">
    <text evidence="2">The sequence shown here is derived from an EMBL/GenBank/DDBJ whole genome shotgun (WGS) entry which is preliminary data.</text>
</comment>
<evidence type="ECO:0000313" key="3">
    <source>
        <dbReference type="Proteomes" id="UP000807353"/>
    </source>
</evidence>
<proteinExistence type="predicted"/>
<name>A0A9P5Y8P5_9AGAR</name>
<feature type="region of interest" description="Disordered" evidence="1">
    <location>
        <begin position="623"/>
        <end position="653"/>
    </location>
</feature>
<feature type="region of interest" description="Disordered" evidence="1">
    <location>
        <begin position="157"/>
        <end position="177"/>
    </location>
</feature>
<keyword evidence="3" id="KW-1185">Reference proteome</keyword>
<dbReference type="PANTHER" id="PTHR35871">
    <property type="entry name" value="EXPRESSED PROTEIN"/>
    <property type="match status" value="1"/>
</dbReference>
<accession>A0A9P5Y8P5</accession>
<feature type="compositionally biased region" description="Acidic residues" evidence="1">
    <location>
        <begin position="37"/>
        <end position="55"/>
    </location>
</feature>
<sequence length="788" mass="89015">MPKKNQRSQQAKAQRASGKRGFDTGLTEDPFEKILDPDFEPDPSAGSDEEVDSECDTSPSAYTFSMINEISEGEETDIDESETEAEDFEEYLIKATISAKELESAVHKAKKPRLLSSFPTYSGVGQSITAKRNKELQEASKGCAKIDSVTVPTCDNPVNDEAAQPPTSDQENVDNNDKIPTHELLDIMADDEMETEQPGIGVIVEKLIKDAKQHKSFAALFKLQAVKWYLELQVKYQQVPNIRNPSARASKTVATSVGKGPYFAKKIWHLTIYIRKFHTLPPTGSGKHHAHPSLLNDERVAHAVRRYLTVVAIGKVKNRFNWVKLREIIHLRAMCTAMAAQLGYNVTEVKKGVYVDGHERPDIVQYCKKFLDKVKAGNHLRYHYDDKTLEPVAPTLKPGEKFHVPIHQDESIFRSNELRCRVWSKDGKTPLQKKGQGRSLHVSDFVVEYTGRLCLSEEQIAAQNLLPENQRVVTDAQEIILPGKNSDGCELKGKKAIPLFEKLYPDAVAEFFFDQSTAHGAFADDALNANKMNVNPGGKQRKMHSTIIPDDNPNILLRGTVQQMVFDPNLPPTHPDYTLRDQAKGMKRVLEERGLWNDLVQCNGGKALIGDCKECKQTQKEKEKRAQEAAEAMAGQDEPEECDDDAQQERPHGSNCCMRKVLSEQADFRAEKPLLQIIIEKAGHICYFLPKFHCELNPIEMYWGWVKIRYHCLGDGTFKMARQLVPELLNACEVKTICAFYRKAWRYMDAYDKGLNARQAEFAVRKYHSHQRIGASIMMSVEILNNPE</sequence>
<reference evidence="2" key="1">
    <citation type="submission" date="2020-11" db="EMBL/GenBank/DDBJ databases">
        <authorList>
            <consortium name="DOE Joint Genome Institute"/>
            <person name="Ahrendt S."/>
            <person name="Riley R."/>
            <person name="Andreopoulos W."/>
            <person name="Labutti K."/>
            <person name="Pangilinan J."/>
            <person name="Ruiz-Duenas F.J."/>
            <person name="Barrasa J.M."/>
            <person name="Sanchez-Garcia M."/>
            <person name="Camarero S."/>
            <person name="Miyauchi S."/>
            <person name="Serrano A."/>
            <person name="Linde D."/>
            <person name="Babiker R."/>
            <person name="Drula E."/>
            <person name="Ayuso-Fernandez I."/>
            <person name="Pacheco R."/>
            <person name="Padilla G."/>
            <person name="Ferreira P."/>
            <person name="Barriuso J."/>
            <person name="Kellner H."/>
            <person name="Castanera R."/>
            <person name="Alfaro M."/>
            <person name="Ramirez L."/>
            <person name="Pisabarro A.G."/>
            <person name="Kuo A."/>
            <person name="Tritt A."/>
            <person name="Lipzen A."/>
            <person name="He G."/>
            <person name="Yan M."/>
            <person name="Ng V."/>
            <person name="Cullen D."/>
            <person name="Martin F."/>
            <person name="Rosso M.-N."/>
            <person name="Henrissat B."/>
            <person name="Hibbett D."/>
            <person name="Martinez A.T."/>
            <person name="Grigoriev I.V."/>
        </authorList>
    </citation>
    <scope>NUCLEOTIDE SEQUENCE</scope>
    <source>
        <strain evidence="2">CBS 247.69</strain>
    </source>
</reference>
<dbReference type="EMBL" id="MU150255">
    <property type="protein sequence ID" value="KAF9464323.1"/>
    <property type="molecule type" value="Genomic_DNA"/>
</dbReference>
<dbReference type="OrthoDB" id="3043580at2759"/>
<evidence type="ECO:0000256" key="1">
    <source>
        <dbReference type="SAM" id="MobiDB-lite"/>
    </source>
</evidence>
<gene>
    <name evidence="2" type="ORF">BDZ94DRAFT_1297314</name>
</gene>
<dbReference type="AlphaFoldDB" id="A0A9P5Y8P5"/>
<feature type="compositionally biased region" description="Acidic residues" evidence="1">
    <location>
        <begin position="637"/>
        <end position="646"/>
    </location>
</feature>